<dbReference type="AlphaFoldDB" id="A0A0P0D738"/>
<sequence>MNNYKIRWDFNTLAGWVDGSQNMKGLVNYHINKGELNISTRANTWDRPKIRTFKKKYKTGKYTWKVYVPKLGMGDMASIGAFIYNDDKHELDFEIGYGATTVRDSLDVAPDEVIAYMTSQALPFQSIPTKIKREQWHVLEIELIKNKNKYEAIWYINNTEKSRLSLNYGDQFSFYIFCSVENLKFIGDHIPFQDNYGVFDYVQFEEY</sequence>
<evidence type="ECO:0000313" key="2">
    <source>
        <dbReference type="Proteomes" id="UP000057981"/>
    </source>
</evidence>
<dbReference type="OrthoDB" id="1025508at2"/>
<name>A0A0P0D738_9FLAO</name>
<dbReference type="GO" id="GO:0004553">
    <property type="term" value="F:hydrolase activity, hydrolyzing O-glycosyl compounds"/>
    <property type="evidence" value="ECO:0007669"/>
    <property type="project" value="UniProtKB-ARBA"/>
</dbReference>
<protein>
    <recommendedName>
        <fullName evidence="3">GH16 domain-containing protein</fullName>
    </recommendedName>
</protein>
<gene>
    <name evidence="1" type="ORF">APS56_06260</name>
</gene>
<evidence type="ECO:0008006" key="3">
    <source>
        <dbReference type="Google" id="ProtNLM"/>
    </source>
</evidence>
<organism evidence="1 2">
    <name type="scientific">Pseudalgibacter alginicilyticus</name>
    <dbReference type="NCBI Taxonomy" id="1736674"/>
    <lineage>
        <taxon>Bacteria</taxon>
        <taxon>Pseudomonadati</taxon>
        <taxon>Bacteroidota</taxon>
        <taxon>Flavobacteriia</taxon>
        <taxon>Flavobacteriales</taxon>
        <taxon>Flavobacteriaceae</taxon>
        <taxon>Pseudalgibacter</taxon>
    </lineage>
</organism>
<dbReference type="EMBL" id="CP012898">
    <property type="protein sequence ID" value="ALJ06764.1"/>
    <property type="molecule type" value="Genomic_DNA"/>
</dbReference>
<dbReference type="InterPro" id="IPR013320">
    <property type="entry name" value="ConA-like_dom_sf"/>
</dbReference>
<dbReference type="SUPFAM" id="SSF49899">
    <property type="entry name" value="Concanavalin A-like lectins/glucanases"/>
    <property type="match status" value="1"/>
</dbReference>
<proteinExistence type="predicted"/>
<dbReference type="Proteomes" id="UP000057981">
    <property type="component" value="Chromosome"/>
</dbReference>
<keyword evidence="2" id="KW-1185">Reference proteome</keyword>
<dbReference type="GO" id="GO:0005975">
    <property type="term" value="P:carbohydrate metabolic process"/>
    <property type="evidence" value="ECO:0007669"/>
    <property type="project" value="UniProtKB-ARBA"/>
</dbReference>
<dbReference type="RefSeq" id="WP_054731223.1">
    <property type="nucleotide sequence ID" value="NZ_CP012898.1"/>
</dbReference>
<reference evidence="1 2" key="1">
    <citation type="submission" date="2015-10" db="EMBL/GenBank/DDBJ databases">
        <authorList>
            <person name="Gilbert D.G."/>
        </authorList>
    </citation>
    <scope>NUCLEOTIDE SEQUENCE [LARGE SCALE GENOMIC DNA]</scope>
    <source>
        <strain evidence="2">HZ-22</strain>
    </source>
</reference>
<accession>A0A0P0D738</accession>
<evidence type="ECO:0000313" key="1">
    <source>
        <dbReference type="EMBL" id="ALJ06764.1"/>
    </source>
</evidence>
<dbReference type="KEGG" id="ahz:APS56_06260"/>